<dbReference type="FunFam" id="1.10.10.10:FF:001604">
    <property type="entry name" value="ETS class transcription factor"/>
    <property type="match status" value="1"/>
</dbReference>
<dbReference type="InterPro" id="IPR000418">
    <property type="entry name" value="Ets_dom"/>
</dbReference>
<evidence type="ECO:0000256" key="2">
    <source>
        <dbReference type="ARBA" id="ARBA00023125"/>
    </source>
</evidence>
<dbReference type="Proteomes" id="UP000008549">
    <property type="component" value="Unassembled WGS sequence"/>
</dbReference>
<protein>
    <submittedName>
        <fullName evidence="5">Protein CBR-ETS-8</fullName>
    </submittedName>
</protein>
<gene>
    <name evidence="7" type="primary">ets-8</name>
    <name evidence="5" type="synonym">Cbr-ets-8</name>
    <name evidence="7" type="ORF">CBG13954</name>
    <name evidence="5" type="ORF">CBG_13954</name>
</gene>
<dbReference type="Pfam" id="PF00178">
    <property type="entry name" value="Ets"/>
    <property type="match status" value="1"/>
</dbReference>
<dbReference type="PANTHER" id="PTHR11849">
    <property type="entry name" value="ETS"/>
    <property type="match status" value="1"/>
</dbReference>
<dbReference type="InterPro" id="IPR006583">
    <property type="entry name" value="PAN-3_domain"/>
</dbReference>
<evidence type="ECO:0000259" key="4">
    <source>
        <dbReference type="PROSITE" id="PS50061"/>
    </source>
</evidence>
<dbReference type="FunCoup" id="A8XIY5">
    <property type="interactions" value="243"/>
</dbReference>
<dbReference type="GO" id="GO:0043565">
    <property type="term" value="F:sequence-specific DNA binding"/>
    <property type="evidence" value="ECO:0007669"/>
    <property type="project" value="InterPro"/>
</dbReference>
<keyword evidence="3" id="KW-0539">Nucleus</keyword>
<dbReference type="EMBL" id="HE601467">
    <property type="protein sequence ID" value="CAP32611.2"/>
    <property type="molecule type" value="Genomic_DNA"/>
</dbReference>
<dbReference type="Gene3D" id="1.10.10.10">
    <property type="entry name" value="Winged helix-like DNA-binding domain superfamily/Winged helix DNA-binding domain"/>
    <property type="match status" value="1"/>
</dbReference>
<dbReference type="InParanoid" id="A8XIY5"/>
<evidence type="ECO:0000313" key="7">
    <source>
        <dbReference type="WormBase" id="CBG13954"/>
    </source>
</evidence>
<dbReference type="GO" id="GO:0030154">
    <property type="term" value="P:cell differentiation"/>
    <property type="evidence" value="ECO:0000318"/>
    <property type="project" value="GO_Central"/>
</dbReference>
<keyword evidence="6" id="KW-1185">Reference proteome</keyword>
<evidence type="ECO:0000256" key="1">
    <source>
        <dbReference type="ARBA" id="ARBA00005562"/>
    </source>
</evidence>
<comment type="similarity">
    <text evidence="1 3">Belongs to the ETS family.</text>
</comment>
<dbReference type="GO" id="GO:0005634">
    <property type="term" value="C:nucleus"/>
    <property type="evidence" value="ECO:0000318"/>
    <property type="project" value="GO_Central"/>
</dbReference>
<comment type="subcellular location">
    <subcellularLocation>
        <location evidence="3">Nucleus</location>
    </subcellularLocation>
</comment>
<dbReference type="GO" id="GO:0000981">
    <property type="term" value="F:DNA-binding transcription factor activity, RNA polymerase II-specific"/>
    <property type="evidence" value="ECO:0000318"/>
    <property type="project" value="GO_Central"/>
</dbReference>
<dbReference type="OMA" id="GINIMRK"/>
<dbReference type="PROSITE" id="PS00346">
    <property type="entry name" value="ETS_DOMAIN_2"/>
    <property type="match status" value="1"/>
</dbReference>
<dbReference type="SUPFAM" id="SSF46785">
    <property type="entry name" value="Winged helix' DNA-binding domain"/>
    <property type="match status" value="1"/>
</dbReference>
<dbReference type="SMART" id="SM00413">
    <property type="entry name" value="ETS"/>
    <property type="match status" value="1"/>
</dbReference>
<dbReference type="eggNOG" id="KOG3806">
    <property type="taxonomic scope" value="Eukaryota"/>
</dbReference>
<dbReference type="Pfam" id="PF08277">
    <property type="entry name" value="PAN_3"/>
    <property type="match status" value="1"/>
</dbReference>
<proteinExistence type="inferred from homology"/>
<dbReference type="InterPro" id="IPR036388">
    <property type="entry name" value="WH-like_DNA-bd_sf"/>
</dbReference>
<dbReference type="WormBase" id="CBG13954">
    <property type="protein sequence ID" value="CBP41638"/>
    <property type="gene ID" value="WBGene00034628"/>
    <property type="gene designation" value="Cbr-ets-8"/>
</dbReference>
<sequence length="169" mass="19704">MVVQWGRLTLFNDSVIDNTLSWSQCITKCQNDDTCMAPKENKQPKPKKAPNPKLRNFLFKLVLTSETNPNLAQIINWTKKEEMVFQLVDREEVARRWSAHKGTNREMNYESMSRSLRAYYRAGIMEKVAGKNFRYQFLPDDWIRAQVAQANAKKNNFSIDKILGPQTTQ</sequence>
<organism evidence="5 6">
    <name type="scientific">Caenorhabditis briggsae</name>
    <dbReference type="NCBI Taxonomy" id="6238"/>
    <lineage>
        <taxon>Eukaryota</taxon>
        <taxon>Metazoa</taxon>
        <taxon>Ecdysozoa</taxon>
        <taxon>Nematoda</taxon>
        <taxon>Chromadorea</taxon>
        <taxon>Rhabditida</taxon>
        <taxon>Rhabditina</taxon>
        <taxon>Rhabditomorpha</taxon>
        <taxon>Rhabditoidea</taxon>
        <taxon>Rhabditidae</taxon>
        <taxon>Peloderinae</taxon>
        <taxon>Caenorhabditis</taxon>
    </lineage>
</organism>
<reference evidence="5 6" key="2">
    <citation type="journal article" date="2011" name="PLoS Genet.">
        <title>Caenorhabditis briggsae recombinant inbred line genotypes reveal inter-strain incompatibility and the evolution of recombination.</title>
        <authorList>
            <person name="Ross J.A."/>
            <person name="Koboldt D.C."/>
            <person name="Staisch J.E."/>
            <person name="Chamberlin H.M."/>
            <person name="Gupta B.P."/>
            <person name="Miller R.D."/>
            <person name="Baird S.E."/>
            <person name="Haag E.S."/>
        </authorList>
    </citation>
    <scope>NUCLEOTIDE SEQUENCE [LARGE SCALE GENOMIC DNA]</scope>
    <source>
        <strain evidence="5 6">AF16</strain>
    </source>
</reference>
<accession>A8XIY5</accession>
<name>A8XIY5_CAEBR</name>
<dbReference type="InterPro" id="IPR046328">
    <property type="entry name" value="ETS_fam"/>
</dbReference>
<dbReference type="HOGENOM" id="CLU_134607_0_0_1"/>
<evidence type="ECO:0000313" key="5">
    <source>
        <dbReference type="EMBL" id="CAP32611.2"/>
    </source>
</evidence>
<evidence type="ECO:0000256" key="3">
    <source>
        <dbReference type="RuleBase" id="RU004019"/>
    </source>
</evidence>
<feature type="domain" description="ETS" evidence="4">
    <location>
        <begin position="56"/>
        <end position="138"/>
    </location>
</feature>
<dbReference type="STRING" id="6238.A8XIY5"/>
<keyword evidence="2 3" id="KW-0238">DNA-binding</keyword>
<dbReference type="AlphaFoldDB" id="A8XIY5"/>
<dbReference type="InterPro" id="IPR036390">
    <property type="entry name" value="WH_DNA-bd_sf"/>
</dbReference>
<evidence type="ECO:0000313" key="6">
    <source>
        <dbReference type="Proteomes" id="UP000008549"/>
    </source>
</evidence>
<dbReference type="GO" id="GO:0006357">
    <property type="term" value="P:regulation of transcription by RNA polymerase II"/>
    <property type="evidence" value="ECO:0000318"/>
    <property type="project" value="GO_Central"/>
</dbReference>
<dbReference type="PROSITE" id="PS50061">
    <property type="entry name" value="ETS_DOMAIN_3"/>
    <property type="match status" value="1"/>
</dbReference>
<dbReference type="PRINTS" id="PR00454">
    <property type="entry name" value="ETSDOMAIN"/>
</dbReference>
<dbReference type="PANTHER" id="PTHR11849:SF308">
    <property type="entry name" value="ETS DOMAIN-CONTAINING PROTEIN"/>
    <property type="match status" value="1"/>
</dbReference>
<reference evidence="5 6" key="1">
    <citation type="journal article" date="2003" name="PLoS Biol.">
        <title>The genome sequence of Caenorhabditis briggsae: a platform for comparative genomics.</title>
        <authorList>
            <person name="Stein L.D."/>
            <person name="Bao Z."/>
            <person name="Blasiar D."/>
            <person name="Blumenthal T."/>
            <person name="Brent M.R."/>
            <person name="Chen N."/>
            <person name="Chinwalla A."/>
            <person name="Clarke L."/>
            <person name="Clee C."/>
            <person name="Coghlan A."/>
            <person name="Coulson A."/>
            <person name="D'Eustachio P."/>
            <person name="Fitch D.H."/>
            <person name="Fulton L.A."/>
            <person name="Fulton R.E."/>
            <person name="Griffiths-Jones S."/>
            <person name="Harris T.W."/>
            <person name="Hillier L.W."/>
            <person name="Kamath R."/>
            <person name="Kuwabara P.E."/>
            <person name="Mardis E.R."/>
            <person name="Marra M.A."/>
            <person name="Miner T.L."/>
            <person name="Minx P."/>
            <person name="Mullikin J.C."/>
            <person name="Plumb R.W."/>
            <person name="Rogers J."/>
            <person name="Schein J.E."/>
            <person name="Sohrmann M."/>
            <person name="Spieth J."/>
            <person name="Stajich J.E."/>
            <person name="Wei C."/>
            <person name="Willey D."/>
            <person name="Wilson R.K."/>
            <person name="Durbin R."/>
            <person name="Waterston R.H."/>
        </authorList>
    </citation>
    <scope>NUCLEOTIDE SEQUENCE [LARGE SCALE GENOMIC DNA]</scope>
    <source>
        <strain evidence="5 6">AF16</strain>
    </source>
</reference>